<evidence type="ECO:0000313" key="2">
    <source>
        <dbReference type="Proteomes" id="UP001219355"/>
    </source>
</evidence>
<reference evidence="1" key="1">
    <citation type="submission" date="2023-03" db="EMBL/GenBank/DDBJ databases">
        <title>Emydomyces testavorans Genome Sequence.</title>
        <authorList>
            <person name="Hoyer L."/>
        </authorList>
    </citation>
    <scope>NUCLEOTIDE SEQUENCE</scope>
    <source>
        <strain evidence="1">16-2883</strain>
    </source>
</reference>
<protein>
    <submittedName>
        <fullName evidence="1">Uncharacterized protein</fullName>
    </submittedName>
</protein>
<dbReference type="Proteomes" id="UP001219355">
    <property type="component" value="Chromosome 3"/>
</dbReference>
<sequence length="154" mass="17779">MVGDQRQFRPTQSSGIANRFTDQLNVSFLTRCINNGHPYIMFTTQQQMQQNQQIQQMHQETNTVVSDVFYKGQLAIVPHAGNSRMSKAVYEIQRFNHKNFKLCTTALAINIDYSKCEVDSVTNNSLKFCTMLSGFAANFVKLIEMHFQYVHDNR</sequence>
<keyword evidence="2" id="KW-1185">Reference proteome</keyword>
<dbReference type="AlphaFoldDB" id="A0AAF0DL83"/>
<organism evidence="1 2">
    <name type="scientific">Emydomyces testavorans</name>
    <dbReference type="NCBI Taxonomy" id="2070801"/>
    <lineage>
        <taxon>Eukaryota</taxon>
        <taxon>Fungi</taxon>
        <taxon>Dikarya</taxon>
        <taxon>Ascomycota</taxon>
        <taxon>Pezizomycotina</taxon>
        <taxon>Eurotiomycetes</taxon>
        <taxon>Eurotiomycetidae</taxon>
        <taxon>Onygenales</taxon>
        <taxon>Nannizziopsiaceae</taxon>
        <taxon>Emydomyces</taxon>
    </lineage>
</organism>
<dbReference type="EMBL" id="CP120629">
    <property type="protein sequence ID" value="WEW59526.1"/>
    <property type="molecule type" value="Genomic_DNA"/>
</dbReference>
<accession>A0AAF0DL83</accession>
<proteinExistence type="predicted"/>
<evidence type="ECO:0000313" key="1">
    <source>
        <dbReference type="EMBL" id="WEW59526.1"/>
    </source>
</evidence>
<name>A0AAF0DL83_9EURO</name>
<gene>
    <name evidence="1" type="ORF">PRK78_005000</name>
</gene>